<dbReference type="Proteomes" id="UP000664167">
    <property type="component" value="Unassembled WGS sequence"/>
</dbReference>
<gene>
    <name evidence="2" type="ORF">J0695_30640</name>
</gene>
<evidence type="ECO:0000313" key="2">
    <source>
        <dbReference type="EMBL" id="MBO0516097.1"/>
    </source>
</evidence>
<evidence type="ECO:0000313" key="3">
    <source>
        <dbReference type="Proteomes" id="UP000664167"/>
    </source>
</evidence>
<comment type="caution">
    <text evidence="2">The sequence shown here is derived from an EMBL/GenBank/DDBJ whole genome shotgun (WGS) entry which is preliminary data.</text>
</comment>
<evidence type="ECO:0008006" key="4">
    <source>
        <dbReference type="Google" id="ProtNLM"/>
    </source>
</evidence>
<dbReference type="RefSeq" id="WP_206967531.1">
    <property type="nucleotide sequence ID" value="NZ_BAAAJJ010000002.1"/>
</dbReference>
<reference evidence="2" key="1">
    <citation type="submission" date="2021-03" db="EMBL/GenBank/DDBJ databases">
        <title>Streptomyces poriferae sp. nov., a novel marine sponge-derived Actinobacteria species with anti-MRSA activity.</title>
        <authorList>
            <person name="Sandoval-Powers M."/>
            <person name="Kralova S."/>
            <person name="Nguyen G.-S."/>
            <person name="Fawwal D."/>
            <person name="Degnes K."/>
            <person name="Klinkenberg G."/>
            <person name="Sletta H."/>
            <person name="Wentzel A."/>
            <person name="Liles M.R."/>
        </authorList>
    </citation>
    <scope>NUCLEOTIDE SEQUENCE</scope>
    <source>
        <strain evidence="2">DSM 41794</strain>
    </source>
</reference>
<accession>A0A939FCI3</accession>
<proteinExistence type="predicted"/>
<feature type="chain" id="PRO_5036726183" description="PBP domain-containing protein" evidence="1">
    <location>
        <begin position="30"/>
        <end position="328"/>
    </location>
</feature>
<keyword evidence="3" id="KW-1185">Reference proteome</keyword>
<organism evidence="2 3">
    <name type="scientific">Streptomyces beijiangensis</name>
    <dbReference type="NCBI Taxonomy" id="163361"/>
    <lineage>
        <taxon>Bacteria</taxon>
        <taxon>Bacillati</taxon>
        <taxon>Actinomycetota</taxon>
        <taxon>Actinomycetes</taxon>
        <taxon>Kitasatosporales</taxon>
        <taxon>Streptomycetaceae</taxon>
        <taxon>Streptomyces</taxon>
    </lineage>
</organism>
<dbReference type="SUPFAM" id="SSF53850">
    <property type="entry name" value="Periplasmic binding protein-like II"/>
    <property type="match status" value="1"/>
</dbReference>
<name>A0A939FCI3_9ACTN</name>
<dbReference type="EMBL" id="JAFLRJ010000356">
    <property type="protein sequence ID" value="MBO0516097.1"/>
    <property type="molecule type" value="Genomic_DNA"/>
</dbReference>
<keyword evidence="1" id="KW-0732">Signal</keyword>
<sequence length="328" mass="33346">MNVKSYARIGAVAGIATLGLGLLTGPASADPANLNYTLAGVGSDTTQDVMNALAADIDSGSLIGSWDALGSAKITTRDGGAEINRPNGSSAGITALNNDIDSGAGNLDFARSSRGPADTVTSQDLTWIPYAQDAVSYAIRSGSGLPTNLTKAQLVSIYKCQTTSLNGISLTPLLPQAGSGTRSFFLGQLGLTEATGANPFGTCVDATVQEHNGEALDTAGDIAPYSVAQYYAQTTGAPGVVDRHGVTVLGSVDGVAPRNADSTLNSSFPFKRDVYNVVPTNKLTAANIARAFVGSGSQVCLDAFGEITTYGFGTASNCGDSTGLRGEN</sequence>
<dbReference type="AlphaFoldDB" id="A0A939FCI3"/>
<protein>
    <recommendedName>
        <fullName evidence="4">PBP domain-containing protein</fullName>
    </recommendedName>
</protein>
<evidence type="ECO:0000256" key="1">
    <source>
        <dbReference type="SAM" id="SignalP"/>
    </source>
</evidence>
<feature type="signal peptide" evidence="1">
    <location>
        <begin position="1"/>
        <end position="29"/>
    </location>
</feature>
<dbReference type="Gene3D" id="3.40.190.10">
    <property type="entry name" value="Periplasmic binding protein-like II"/>
    <property type="match status" value="2"/>
</dbReference>